<dbReference type="SUPFAM" id="SSF53098">
    <property type="entry name" value="Ribonuclease H-like"/>
    <property type="match status" value="1"/>
</dbReference>
<dbReference type="PANTHER" id="PTHR37529">
    <property type="entry name" value="TRANSPOSASE INSG FOR INSERTION SEQUENCE ELEMENT IS4-RELATED"/>
    <property type="match status" value="1"/>
</dbReference>
<dbReference type="InterPro" id="IPR024473">
    <property type="entry name" value="Transposases_IS4_N"/>
</dbReference>
<evidence type="ECO:0000259" key="1">
    <source>
        <dbReference type="Pfam" id="PF01609"/>
    </source>
</evidence>
<feature type="domain" description="Transposase IS4 N-terminal" evidence="2">
    <location>
        <begin position="18"/>
        <end position="109"/>
    </location>
</feature>
<protein>
    <submittedName>
        <fullName evidence="3">IS4 family transposase</fullName>
    </submittedName>
</protein>
<reference evidence="3 4" key="2">
    <citation type="submission" date="2020-04" db="EMBL/GenBank/DDBJ databases">
        <title>Complete genome sequence of Alteromonas pelagimontana 5.12T.</title>
        <authorList>
            <person name="Sinha R.K."/>
            <person name="Krishnan K.P."/>
            <person name="Kurian J.P."/>
        </authorList>
    </citation>
    <scope>NUCLEOTIDE SEQUENCE [LARGE SCALE GENOMIC DNA]</scope>
    <source>
        <strain evidence="3 4">5.12</strain>
    </source>
</reference>
<keyword evidence="4" id="KW-1185">Reference proteome</keyword>
<name>A0A6M4MA48_9ALTE</name>
<proteinExistence type="predicted"/>
<feature type="domain" description="Transposase IS4-like" evidence="1">
    <location>
        <begin position="127"/>
        <end position="352"/>
    </location>
</feature>
<dbReference type="PANTHER" id="PTHR37529:SF1">
    <property type="entry name" value="TRANSPOSASE INSG FOR INSERTION SEQUENCE ELEMENT IS4-RELATED"/>
    <property type="match status" value="1"/>
</dbReference>
<dbReference type="RefSeq" id="WP_170669011.1">
    <property type="nucleotide sequence ID" value="NZ_CP052766.1"/>
</dbReference>
<reference evidence="4" key="1">
    <citation type="submission" date="2014-12" db="EMBL/GenBank/DDBJ databases">
        <title>Complete genome sequence of a multi-drug resistant Klebsiella pneumoniae.</title>
        <authorList>
            <person name="Hua X."/>
            <person name="Chen Q."/>
            <person name="Li X."/>
            <person name="Feng Y."/>
            <person name="Ruan Z."/>
            <person name="Yu Y."/>
        </authorList>
    </citation>
    <scope>NUCLEOTIDE SEQUENCE [LARGE SCALE GENOMIC DNA]</scope>
    <source>
        <strain evidence="4">5.12</strain>
    </source>
</reference>
<dbReference type="EMBL" id="CP052766">
    <property type="protein sequence ID" value="QJR79849.1"/>
    <property type="molecule type" value="Genomic_DNA"/>
</dbReference>
<dbReference type="Proteomes" id="UP000219285">
    <property type="component" value="Chromosome"/>
</dbReference>
<dbReference type="InterPro" id="IPR047952">
    <property type="entry name" value="Transpos_IS4"/>
</dbReference>
<dbReference type="GO" id="GO:0006313">
    <property type="term" value="P:DNA transposition"/>
    <property type="evidence" value="ECO:0007669"/>
    <property type="project" value="InterPro"/>
</dbReference>
<dbReference type="GO" id="GO:0004803">
    <property type="term" value="F:transposase activity"/>
    <property type="evidence" value="ECO:0007669"/>
    <property type="project" value="InterPro"/>
</dbReference>
<evidence type="ECO:0000313" key="3">
    <source>
        <dbReference type="EMBL" id="QJR79849.1"/>
    </source>
</evidence>
<dbReference type="GO" id="GO:0003677">
    <property type="term" value="F:DNA binding"/>
    <property type="evidence" value="ECO:0007669"/>
    <property type="project" value="InterPro"/>
</dbReference>
<evidence type="ECO:0000259" key="2">
    <source>
        <dbReference type="Pfam" id="PF13006"/>
    </source>
</evidence>
<accession>A0A6M4MA48</accession>
<evidence type="ECO:0000313" key="4">
    <source>
        <dbReference type="Proteomes" id="UP000219285"/>
    </source>
</evidence>
<dbReference type="Pfam" id="PF01609">
    <property type="entry name" value="DDE_Tnp_1"/>
    <property type="match status" value="1"/>
</dbReference>
<dbReference type="Pfam" id="PF13006">
    <property type="entry name" value="Nterm_IS4"/>
    <property type="match status" value="1"/>
</dbReference>
<sequence>MSLLQALVDTSQFLDDVNSLDKLKAILDPDILEQAFKRAGVATVRRRRLPLEAVMWSVVGMSLFRNETVWDIASRLDISLPGKNKLVAPSALVQGRQRLGYEAVQQTFQILAHRTFTTQAFEQWCGLNLLAVDGVVYRTHDNEINRHEFGCDSNNHGESSYPQVRMCSLMEVSSHLLLDSAFDGRHAGEMSLAQQLLPSVPSHSLTLFDRGYYSLGLLHSWQSVGEDTHWMIPARKDLQYEVKHTLGKNDAIVTLSTTPQARKKFSELPENLTARLTSYQVKGKTYRVLSSLIDPLRFPYDEVTEVYTQRWEIELGFREMKQGMHQSKHTLRSKKPDMVRQELWGLLLAYNLIRIAMIDATKDYDELSPTRLSFNLCMRQVIAFFMFTSVQSASKLPAHYEELLNTLRLFTLPDKIPDRHYPRVIRRKPKKYPYKRKCQSALN</sequence>
<dbReference type="KEGG" id="apel:CA267_003145"/>
<dbReference type="InterPro" id="IPR012337">
    <property type="entry name" value="RNaseH-like_sf"/>
</dbReference>
<organism evidence="3 4">
    <name type="scientific">Alteromonas pelagimontana</name>
    <dbReference type="NCBI Taxonomy" id="1858656"/>
    <lineage>
        <taxon>Bacteria</taxon>
        <taxon>Pseudomonadati</taxon>
        <taxon>Pseudomonadota</taxon>
        <taxon>Gammaproteobacteria</taxon>
        <taxon>Alteromonadales</taxon>
        <taxon>Alteromonadaceae</taxon>
        <taxon>Alteromonas/Salinimonas group</taxon>
        <taxon>Alteromonas</taxon>
    </lineage>
</organism>
<gene>
    <name evidence="3" type="ORF">CA267_003145</name>
</gene>
<dbReference type="AlphaFoldDB" id="A0A6M4MA48"/>
<dbReference type="NCBIfam" id="NF033592">
    <property type="entry name" value="transpos_IS4_1"/>
    <property type="match status" value="1"/>
</dbReference>
<dbReference type="InterPro" id="IPR002559">
    <property type="entry name" value="Transposase_11"/>
</dbReference>